<gene>
    <name evidence="2" type="ORF">GCM10017581_049190</name>
</gene>
<dbReference type="Proteomes" id="UP001143480">
    <property type="component" value="Unassembled WGS sequence"/>
</dbReference>
<feature type="region of interest" description="Disordered" evidence="1">
    <location>
        <begin position="46"/>
        <end position="72"/>
    </location>
</feature>
<comment type="caution">
    <text evidence="2">The sequence shown here is derived from an EMBL/GenBank/DDBJ whole genome shotgun (WGS) entry which is preliminary data.</text>
</comment>
<evidence type="ECO:0000256" key="1">
    <source>
        <dbReference type="SAM" id="MobiDB-lite"/>
    </source>
</evidence>
<reference evidence="2" key="1">
    <citation type="journal article" date="2014" name="Int. J. Syst. Evol. Microbiol.">
        <title>Complete genome sequence of Corynebacterium casei LMG S-19264T (=DSM 44701T), isolated from a smear-ripened cheese.</title>
        <authorList>
            <consortium name="US DOE Joint Genome Institute (JGI-PGF)"/>
            <person name="Walter F."/>
            <person name="Albersmeier A."/>
            <person name="Kalinowski J."/>
            <person name="Ruckert C."/>
        </authorList>
    </citation>
    <scope>NUCLEOTIDE SEQUENCE</scope>
    <source>
        <strain evidence="2">VKM Ac-1321</strain>
    </source>
</reference>
<name>A0A9W6NND0_9ACTN</name>
<reference evidence="2" key="2">
    <citation type="submission" date="2023-01" db="EMBL/GenBank/DDBJ databases">
        <authorList>
            <person name="Sun Q."/>
            <person name="Evtushenko L."/>
        </authorList>
    </citation>
    <scope>NUCLEOTIDE SEQUENCE</scope>
    <source>
        <strain evidence="2">VKM Ac-1321</strain>
    </source>
</reference>
<organism evidence="2 3">
    <name type="scientific">Dactylosporangium matsuzakiense</name>
    <dbReference type="NCBI Taxonomy" id="53360"/>
    <lineage>
        <taxon>Bacteria</taxon>
        <taxon>Bacillati</taxon>
        <taxon>Actinomycetota</taxon>
        <taxon>Actinomycetes</taxon>
        <taxon>Micromonosporales</taxon>
        <taxon>Micromonosporaceae</taxon>
        <taxon>Dactylosporangium</taxon>
    </lineage>
</organism>
<dbReference type="EMBL" id="BSFP01000030">
    <property type="protein sequence ID" value="GLL03176.1"/>
    <property type="molecule type" value="Genomic_DNA"/>
</dbReference>
<evidence type="ECO:0000313" key="3">
    <source>
        <dbReference type="Proteomes" id="UP001143480"/>
    </source>
</evidence>
<proteinExistence type="predicted"/>
<dbReference type="AlphaFoldDB" id="A0A9W6NND0"/>
<accession>A0A9W6NND0</accession>
<keyword evidence="3" id="KW-1185">Reference proteome</keyword>
<evidence type="ECO:0000313" key="2">
    <source>
        <dbReference type="EMBL" id="GLL03176.1"/>
    </source>
</evidence>
<sequence length="72" mass="7839">MQAHGRADQLGHTLTVLRPVPYHDPDAETLRLFVAATVGALLAGLVPRRPRPGPQPRSDEPPRVIELTVARS</sequence>
<protein>
    <submittedName>
        <fullName evidence="2">Uncharacterized protein</fullName>
    </submittedName>
</protein>